<evidence type="ECO:0000256" key="1">
    <source>
        <dbReference type="SAM" id="Phobius"/>
    </source>
</evidence>
<proteinExistence type="predicted"/>
<keyword evidence="1" id="KW-1133">Transmembrane helix</keyword>
<sequence length="96" mass="9803">MATLLYRLGRISFLHPWRVVAAWILVLGILLGGGLALGGTTQESFSIPGTESQEAIDRLAAVFPQAAGASAQIVTAAPAGAKVTDDAEKAAIEATA</sequence>
<feature type="non-terminal residue" evidence="2">
    <location>
        <position position="96"/>
    </location>
</feature>
<feature type="transmembrane region" description="Helical" evidence="1">
    <location>
        <begin position="20"/>
        <end position="38"/>
    </location>
</feature>
<keyword evidence="1" id="KW-0812">Transmembrane</keyword>
<dbReference type="Proteomes" id="UP000266634">
    <property type="component" value="Unassembled WGS sequence"/>
</dbReference>
<comment type="caution">
    <text evidence="2">The sequence shown here is derived from an EMBL/GenBank/DDBJ whole genome shotgun (WGS) entry which is preliminary data.</text>
</comment>
<dbReference type="EMBL" id="QWEA01000187">
    <property type="protein sequence ID" value="RIJ43448.1"/>
    <property type="molecule type" value="Genomic_DNA"/>
</dbReference>
<name>A0A399SJP0_9MICO</name>
<accession>A0A399SJP0</accession>
<evidence type="ECO:0000313" key="2">
    <source>
        <dbReference type="EMBL" id="RIJ43448.1"/>
    </source>
</evidence>
<reference evidence="2 3" key="1">
    <citation type="submission" date="2018-08" db="EMBL/GenBank/DDBJ databases">
        <title>Genome Sequence of Clavibacter michiganensis Subspecies type strains, and the Atypical Peach-Colored Strains Isolated from Tomato.</title>
        <authorList>
            <person name="Osdaghi E."/>
            <person name="Portier P."/>
            <person name="Briand M."/>
            <person name="Jacques M.-A."/>
        </authorList>
    </citation>
    <scope>NUCLEOTIDE SEQUENCE [LARGE SCALE GENOMIC DNA]</scope>
    <source>
        <strain evidence="2 3">CFBP 6488</strain>
    </source>
</reference>
<dbReference type="AlphaFoldDB" id="A0A399SJP0"/>
<protein>
    <submittedName>
        <fullName evidence="2">MMPL family transporter</fullName>
    </submittedName>
</protein>
<gene>
    <name evidence="2" type="ORF">DZF93_06485</name>
</gene>
<evidence type="ECO:0000313" key="3">
    <source>
        <dbReference type="Proteomes" id="UP000266634"/>
    </source>
</evidence>
<keyword evidence="1" id="KW-0472">Membrane</keyword>
<organism evidence="2 3">
    <name type="scientific">Clavibacter michiganensis subsp. insidiosus</name>
    <dbReference type="NCBI Taxonomy" id="33014"/>
    <lineage>
        <taxon>Bacteria</taxon>
        <taxon>Bacillati</taxon>
        <taxon>Actinomycetota</taxon>
        <taxon>Actinomycetes</taxon>
        <taxon>Micrococcales</taxon>
        <taxon>Microbacteriaceae</taxon>
        <taxon>Clavibacter</taxon>
    </lineage>
</organism>